<dbReference type="EMBL" id="AP022614">
    <property type="protein sequence ID" value="BBZ43374.1"/>
    <property type="molecule type" value="Genomic_DNA"/>
</dbReference>
<proteinExistence type="predicted"/>
<protein>
    <recommendedName>
        <fullName evidence="4">CAP domain-containing protein</fullName>
    </recommendedName>
</protein>
<evidence type="ECO:0000313" key="3">
    <source>
        <dbReference type="Proteomes" id="UP000467105"/>
    </source>
</evidence>
<gene>
    <name evidence="2" type="ORF">MPRM_06550</name>
</gene>
<reference evidence="2 3" key="1">
    <citation type="journal article" date="2019" name="Emerg. Microbes Infect.">
        <title>Comprehensive subspecies identification of 175 nontuberculous mycobacteria species based on 7547 genomic profiles.</title>
        <authorList>
            <person name="Matsumoto Y."/>
            <person name="Kinjo T."/>
            <person name="Motooka D."/>
            <person name="Nabeya D."/>
            <person name="Jung N."/>
            <person name="Uechi K."/>
            <person name="Horii T."/>
            <person name="Iida T."/>
            <person name="Fujita J."/>
            <person name="Nakamura S."/>
        </authorList>
    </citation>
    <scope>NUCLEOTIDE SEQUENCE [LARGE SCALE GENOMIC DNA]</scope>
    <source>
        <strain evidence="2 3">JCM 14742</strain>
    </source>
</reference>
<dbReference type="AlphaFoldDB" id="A0A7I7YQE2"/>
<evidence type="ECO:0000256" key="1">
    <source>
        <dbReference type="SAM" id="Phobius"/>
    </source>
</evidence>
<sequence length="179" mass="18712">MQAIADHVRPQRRSGVASVCHTPFPACRRGGRWIATLLIVPVLAASLVLAPSAVADPEANVRDAVASARSGTSCGSLRSNAVVEQVAQIINRSTDDYLNHAATRVPVLDPLEGLKTLGYSGTKAYLLSGAAQNDADAIQGAVLEGYAALPDCSYTDFGLSLRRNDTTGYHLVSVVLAGP</sequence>
<organism evidence="2 3">
    <name type="scientific">Mycobacterium parmense</name>
    <dbReference type="NCBI Taxonomy" id="185642"/>
    <lineage>
        <taxon>Bacteria</taxon>
        <taxon>Bacillati</taxon>
        <taxon>Actinomycetota</taxon>
        <taxon>Actinomycetes</taxon>
        <taxon>Mycobacteriales</taxon>
        <taxon>Mycobacteriaceae</taxon>
        <taxon>Mycobacterium</taxon>
        <taxon>Mycobacterium simiae complex</taxon>
    </lineage>
</organism>
<keyword evidence="3" id="KW-1185">Reference proteome</keyword>
<keyword evidence="1" id="KW-0812">Transmembrane</keyword>
<evidence type="ECO:0000313" key="2">
    <source>
        <dbReference type="EMBL" id="BBZ43374.1"/>
    </source>
</evidence>
<feature type="transmembrane region" description="Helical" evidence="1">
    <location>
        <begin position="33"/>
        <end position="54"/>
    </location>
</feature>
<dbReference type="Proteomes" id="UP000467105">
    <property type="component" value="Chromosome"/>
</dbReference>
<name>A0A7I7YQE2_9MYCO</name>
<keyword evidence="1" id="KW-0472">Membrane</keyword>
<evidence type="ECO:0008006" key="4">
    <source>
        <dbReference type="Google" id="ProtNLM"/>
    </source>
</evidence>
<accession>A0A7I7YQE2</accession>
<keyword evidence="1" id="KW-1133">Transmembrane helix</keyword>